<protein>
    <submittedName>
        <fullName evidence="2">Uncharacterized protein</fullName>
    </submittedName>
</protein>
<proteinExistence type="predicted"/>
<sequence>MRRRAGQQRAALQVRAVAQHTGRRHGRRPQVGTGTPGEIDAAQRTVAVEQLRAHADRAGRGVEKVLGGLLAPDDAALARGGHRVSPCWIW</sequence>
<feature type="region of interest" description="Disordered" evidence="1">
    <location>
        <begin position="1"/>
        <end position="39"/>
    </location>
</feature>
<keyword evidence="3" id="KW-1185">Reference proteome</keyword>
<evidence type="ECO:0000313" key="2">
    <source>
        <dbReference type="EMBL" id="REJ07898.1"/>
    </source>
</evidence>
<dbReference type="EMBL" id="QUAB01000014">
    <property type="protein sequence ID" value="REJ07898.1"/>
    <property type="molecule type" value="Genomic_DNA"/>
</dbReference>
<evidence type="ECO:0000256" key="1">
    <source>
        <dbReference type="SAM" id="MobiDB-lite"/>
    </source>
</evidence>
<dbReference type="AlphaFoldDB" id="A0A371NXI4"/>
<dbReference type="Proteomes" id="UP000262172">
    <property type="component" value="Unassembled WGS sequence"/>
</dbReference>
<organism evidence="2 3">
    <name type="scientific">Microbacterium bovistercoris</name>
    <dbReference type="NCBI Taxonomy" id="2293570"/>
    <lineage>
        <taxon>Bacteria</taxon>
        <taxon>Bacillati</taxon>
        <taxon>Actinomycetota</taxon>
        <taxon>Actinomycetes</taxon>
        <taxon>Micrococcales</taxon>
        <taxon>Microbacteriaceae</taxon>
        <taxon>Microbacterium</taxon>
    </lineage>
</organism>
<name>A0A371NXI4_9MICO</name>
<comment type="caution">
    <text evidence="2">The sequence shown here is derived from an EMBL/GenBank/DDBJ whole genome shotgun (WGS) entry which is preliminary data.</text>
</comment>
<gene>
    <name evidence="2" type="ORF">DY023_02735</name>
</gene>
<feature type="compositionally biased region" description="Low complexity" evidence="1">
    <location>
        <begin position="7"/>
        <end position="19"/>
    </location>
</feature>
<reference evidence="2 3" key="1">
    <citation type="submission" date="2018-08" db="EMBL/GenBank/DDBJ databases">
        <title>Isolation, diversity and antifungal activity of Actinobacteria from cow dung.</title>
        <authorList>
            <person name="Ling L."/>
        </authorList>
    </citation>
    <scope>NUCLEOTIDE SEQUENCE [LARGE SCALE GENOMIC DNA]</scope>
    <source>
        <strain evidence="2 3">NEAU-LLE</strain>
    </source>
</reference>
<evidence type="ECO:0000313" key="3">
    <source>
        <dbReference type="Proteomes" id="UP000262172"/>
    </source>
</evidence>
<accession>A0A371NXI4</accession>